<dbReference type="InterPro" id="IPR015943">
    <property type="entry name" value="WD40/YVTN_repeat-like_dom_sf"/>
</dbReference>
<dbReference type="PANTHER" id="PTHR30344:SF1">
    <property type="entry name" value="6-PHOSPHOGLUCONOLACTONASE"/>
    <property type="match status" value="1"/>
</dbReference>
<reference evidence="2" key="1">
    <citation type="journal article" date="2021" name="PeerJ">
        <title>Extensive microbial diversity within the chicken gut microbiome revealed by metagenomics and culture.</title>
        <authorList>
            <person name="Gilroy R."/>
            <person name="Ravi A."/>
            <person name="Getino M."/>
            <person name="Pursley I."/>
            <person name="Horton D.L."/>
            <person name="Alikhan N.F."/>
            <person name="Baker D."/>
            <person name="Gharbi K."/>
            <person name="Hall N."/>
            <person name="Watson M."/>
            <person name="Adriaenssens E.M."/>
            <person name="Foster-Nyarko E."/>
            <person name="Jarju S."/>
            <person name="Secka A."/>
            <person name="Antonio M."/>
            <person name="Oren A."/>
            <person name="Chaudhuri R.R."/>
            <person name="La Ragione R."/>
            <person name="Hildebrand F."/>
            <person name="Pallen M.J."/>
        </authorList>
    </citation>
    <scope>NUCLEOTIDE SEQUENCE</scope>
    <source>
        <strain evidence="2">ChiBcec8-14828</strain>
    </source>
</reference>
<comment type="caution">
    <text evidence="2">The sequence shown here is derived from an EMBL/GenBank/DDBJ whole genome shotgun (WGS) entry which is preliminary data.</text>
</comment>
<evidence type="ECO:0000313" key="3">
    <source>
        <dbReference type="Proteomes" id="UP000824209"/>
    </source>
</evidence>
<dbReference type="EMBL" id="DWYA01000008">
    <property type="protein sequence ID" value="HJB38888.1"/>
    <property type="molecule type" value="Genomic_DNA"/>
</dbReference>
<dbReference type="Pfam" id="PF10282">
    <property type="entry name" value="Lactonase"/>
    <property type="match status" value="1"/>
</dbReference>
<dbReference type="Proteomes" id="UP000824209">
    <property type="component" value="Unassembled WGS sequence"/>
</dbReference>
<dbReference type="InterPro" id="IPR050282">
    <property type="entry name" value="Cycloisomerase_2"/>
</dbReference>
<dbReference type="GO" id="GO:0017057">
    <property type="term" value="F:6-phosphogluconolactonase activity"/>
    <property type="evidence" value="ECO:0007669"/>
    <property type="project" value="TreeGrafter"/>
</dbReference>
<proteinExistence type="inferred from homology"/>
<dbReference type="PANTHER" id="PTHR30344">
    <property type="entry name" value="6-PHOSPHOGLUCONOLACTONASE-RELATED"/>
    <property type="match status" value="1"/>
</dbReference>
<organism evidence="2 3">
    <name type="scientific">Candidatus Ruthenibacterium avium</name>
    <dbReference type="NCBI Taxonomy" id="2838751"/>
    <lineage>
        <taxon>Bacteria</taxon>
        <taxon>Bacillati</taxon>
        <taxon>Bacillota</taxon>
        <taxon>Clostridia</taxon>
        <taxon>Eubacteriales</taxon>
        <taxon>Oscillospiraceae</taxon>
        <taxon>Ruthenibacterium</taxon>
    </lineage>
</organism>
<dbReference type="InterPro" id="IPR019405">
    <property type="entry name" value="Lactonase_7-beta_prop"/>
</dbReference>
<sequence>MEIPFYVGCYAPKGQDSLFAYCLNTQTGSVTPTHTCAEVEKPSYLALSSDGETLYAVSETETFEGQAGGGFAALSCKNSFSVYGQSATRGTFPCHILLQEADGLAFISNYGSGTISTFHIKPAAAPRLESVTQHHGHGPNAERQEGPHVHSCTWVGEQLGAADLGIDRIALYHVHKGKLTAAGAIALPAGSGVRHFVCDVNRADRLYAACELTSEVAIVKKAGDCRQAEKQLSALPHAVTGNTCAAIRQTRDGRFLLVSNRGHNSIAVFRCTQEGLSPLHWIDTHGQDPRDFLLVQNFLLVANQTSRSLSIFKFNPQTAEAALCQTVSFPAAPVCITAPMQSLT</sequence>
<gene>
    <name evidence="2" type="ORF">H9943_00645</name>
</gene>
<comment type="similarity">
    <text evidence="1">Belongs to the cycloisomerase 2 family.</text>
</comment>
<evidence type="ECO:0000256" key="1">
    <source>
        <dbReference type="ARBA" id="ARBA00005564"/>
    </source>
</evidence>
<dbReference type="InterPro" id="IPR011048">
    <property type="entry name" value="Haem_d1_sf"/>
</dbReference>
<reference evidence="2" key="2">
    <citation type="submission" date="2021-04" db="EMBL/GenBank/DDBJ databases">
        <authorList>
            <person name="Gilroy R."/>
        </authorList>
    </citation>
    <scope>NUCLEOTIDE SEQUENCE</scope>
    <source>
        <strain evidence="2">ChiBcec8-14828</strain>
    </source>
</reference>
<dbReference type="AlphaFoldDB" id="A0A9D2M1Z2"/>
<name>A0A9D2M1Z2_9FIRM</name>
<evidence type="ECO:0000313" key="2">
    <source>
        <dbReference type="EMBL" id="HJB38888.1"/>
    </source>
</evidence>
<accession>A0A9D2M1Z2</accession>
<dbReference type="SUPFAM" id="SSF51004">
    <property type="entry name" value="C-terminal (heme d1) domain of cytochrome cd1-nitrite reductase"/>
    <property type="match status" value="1"/>
</dbReference>
<protein>
    <submittedName>
        <fullName evidence="2">Lactonase family protein</fullName>
    </submittedName>
</protein>
<dbReference type="Gene3D" id="2.130.10.10">
    <property type="entry name" value="YVTN repeat-like/Quinoprotein amine dehydrogenase"/>
    <property type="match status" value="1"/>
</dbReference>